<proteinExistence type="predicted"/>
<dbReference type="PANTHER" id="PTHR48010">
    <property type="entry name" value="OS05G0588300 PROTEIN"/>
    <property type="match status" value="1"/>
</dbReference>
<gene>
    <name evidence="15" type="ORF">Fmac_032219</name>
</gene>
<dbReference type="Pfam" id="PF07714">
    <property type="entry name" value="PK_Tyr_Ser-Thr"/>
    <property type="match status" value="1"/>
</dbReference>
<evidence type="ECO:0000313" key="15">
    <source>
        <dbReference type="EMBL" id="KAL2318343.1"/>
    </source>
</evidence>
<dbReference type="InterPro" id="IPR000719">
    <property type="entry name" value="Prot_kinase_dom"/>
</dbReference>
<dbReference type="PROSITE" id="PS00107">
    <property type="entry name" value="PROTEIN_KINASE_ATP"/>
    <property type="match status" value="1"/>
</dbReference>
<dbReference type="InterPro" id="IPR032675">
    <property type="entry name" value="LRR_dom_sf"/>
</dbReference>
<dbReference type="Gene3D" id="3.30.310.50">
    <property type="entry name" value="Alpha-D-phosphohexomutase, C-terminal domain"/>
    <property type="match status" value="1"/>
</dbReference>
<dbReference type="InterPro" id="IPR013210">
    <property type="entry name" value="LRR_N_plant-typ"/>
</dbReference>
<keyword evidence="7 11" id="KW-0547">Nucleotide-binding</keyword>
<dbReference type="FunFam" id="3.80.10.10:FF:000234">
    <property type="entry name" value="Probable inactive receptor kinase RLK902"/>
    <property type="match status" value="1"/>
</dbReference>
<dbReference type="FunFam" id="1.10.510.10:FF:000095">
    <property type="entry name" value="protein STRUBBELIG-RECEPTOR FAMILY 8"/>
    <property type="match status" value="1"/>
</dbReference>
<dbReference type="InterPro" id="IPR036900">
    <property type="entry name" value="A-D-PHexomutase_C_sf"/>
</dbReference>
<dbReference type="GO" id="GO:0005524">
    <property type="term" value="F:ATP binding"/>
    <property type="evidence" value="ECO:0007669"/>
    <property type="project" value="UniProtKB-UniRule"/>
</dbReference>
<comment type="caution">
    <text evidence="15">The sequence shown here is derived from an EMBL/GenBank/DDBJ whole genome shotgun (WGS) entry which is preliminary data.</text>
</comment>
<dbReference type="InterPro" id="IPR050994">
    <property type="entry name" value="At_inactive_RLKs"/>
</dbReference>
<evidence type="ECO:0000256" key="4">
    <source>
        <dbReference type="ARBA" id="ARBA00022692"/>
    </source>
</evidence>
<keyword evidence="3" id="KW-0433">Leucine-rich repeat</keyword>
<dbReference type="AlphaFoldDB" id="A0ABD1L498"/>
<evidence type="ECO:0000259" key="14">
    <source>
        <dbReference type="PROSITE" id="PS50011"/>
    </source>
</evidence>
<dbReference type="InterPro" id="IPR011009">
    <property type="entry name" value="Kinase-like_dom_sf"/>
</dbReference>
<dbReference type="Pfam" id="PF08263">
    <property type="entry name" value="LRRNT_2"/>
    <property type="match status" value="1"/>
</dbReference>
<evidence type="ECO:0000256" key="11">
    <source>
        <dbReference type="PROSITE-ProRule" id="PRU10141"/>
    </source>
</evidence>
<accession>A0ABD1L498</accession>
<dbReference type="Pfam" id="PF00560">
    <property type="entry name" value="LRR_1"/>
    <property type="match status" value="2"/>
</dbReference>
<evidence type="ECO:0000256" key="5">
    <source>
        <dbReference type="ARBA" id="ARBA00022729"/>
    </source>
</evidence>
<feature type="compositionally biased region" description="Polar residues" evidence="12">
    <location>
        <begin position="723"/>
        <end position="735"/>
    </location>
</feature>
<evidence type="ECO:0000256" key="8">
    <source>
        <dbReference type="ARBA" id="ARBA00022840"/>
    </source>
</evidence>
<evidence type="ECO:0000313" key="16">
    <source>
        <dbReference type="Proteomes" id="UP001603857"/>
    </source>
</evidence>
<sequence length="735" mass="80424">MCTLRGASLWAENFSILTSAGGGTPIYASRATMWSKETDGISDQATVVTFRSQSGVRSDVSNVVNADEFEYKDPVDGSISSHQGIRLFEYGSRLFGVQHLEGVLVWCLKMAKLLLNLLFMIGAILFGVGAEPVEDKQALLDFLHNINHSYNLNWNKSSSVCNRWIGVTCDTDQSRVIALQLTRTGLSGPIPANTLSRLSALQTLSLASNSITGSFPSGFTQLKNLIHLYLQSNNFSGPLPSDFSIWKSLRIVNLSNNSFNGSIPFSLSNLTHLASLVLANNSLSGEIPDLNIPTLIELNFANNNLGGVVPKSLERFPSRSFSGNNVTYSYALSPSFPVQTPNTHPSRRKSKGLREPALLGIIIGCCVLGLAVVAAFVILCCFDKGGGEEGHQVKKYKREVSGKKEASESRDNNKIVFFEGCNLAFDLEDLLRASAEVLGKGTFGTVYKAALEDATTVAVKRLKDVTVGKRDFEQQMEMVGRIRHDNVAALRAYYYSKEEKLMVYDYYEQGSVSSMLHGKRGGGRVSLDWDSRLKIAIGVARGIAHIHAQHGGKLTHGNIKASNIFLNSQGYGCLSDIGLATLMNPSLRATGYRAVEVTDTRKTAPAADVYSFGVLLLELLTGRSPLHAKGGEEVVHLVRWVNSVVREEWTAEVFDVELLRYPNIEEEMVEMLQIGMACVVRTPEQRPKIGEVVRMVEEIRSVNTENRSSTESRSEGSTPTPHANETPSTSTSLAH</sequence>
<dbReference type="InterPro" id="IPR017441">
    <property type="entry name" value="Protein_kinase_ATP_BS"/>
</dbReference>
<evidence type="ECO:0000256" key="7">
    <source>
        <dbReference type="ARBA" id="ARBA00022741"/>
    </source>
</evidence>
<feature type="region of interest" description="Disordered" evidence="12">
    <location>
        <begin position="700"/>
        <end position="735"/>
    </location>
</feature>
<dbReference type="SUPFAM" id="SSF56112">
    <property type="entry name" value="Protein kinase-like (PK-like)"/>
    <property type="match status" value="1"/>
</dbReference>
<dbReference type="GO" id="GO:0016020">
    <property type="term" value="C:membrane"/>
    <property type="evidence" value="ECO:0007669"/>
    <property type="project" value="UniProtKB-SubCell"/>
</dbReference>
<reference evidence="15 16" key="1">
    <citation type="submission" date="2024-08" db="EMBL/GenBank/DDBJ databases">
        <title>Insights into the chromosomal genome structure of Flemingia macrophylla.</title>
        <authorList>
            <person name="Ding Y."/>
            <person name="Zhao Y."/>
            <person name="Bi W."/>
            <person name="Wu M."/>
            <person name="Zhao G."/>
            <person name="Gong Y."/>
            <person name="Li W."/>
            <person name="Zhang P."/>
        </authorList>
    </citation>
    <scope>NUCLEOTIDE SEQUENCE [LARGE SCALE GENOMIC DNA]</scope>
    <source>
        <strain evidence="15">DYQJB</strain>
        <tissue evidence="15">Leaf</tissue>
    </source>
</reference>
<feature type="domain" description="Protein kinase" evidence="14">
    <location>
        <begin position="432"/>
        <end position="699"/>
    </location>
</feature>
<keyword evidence="4 13" id="KW-0812">Transmembrane</keyword>
<evidence type="ECO:0000256" key="3">
    <source>
        <dbReference type="ARBA" id="ARBA00022614"/>
    </source>
</evidence>
<protein>
    <recommendedName>
        <fullName evidence="14">Protein kinase domain-containing protein</fullName>
    </recommendedName>
</protein>
<feature type="transmembrane region" description="Helical" evidence="13">
    <location>
        <begin position="357"/>
        <end position="379"/>
    </location>
</feature>
<dbReference type="InterPro" id="IPR001245">
    <property type="entry name" value="Ser-Thr/Tyr_kinase_cat_dom"/>
</dbReference>
<dbReference type="Gene3D" id="3.80.10.10">
    <property type="entry name" value="Ribonuclease Inhibitor"/>
    <property type="match status" value="1"/>
</dbReference>
<dbReference type="PANTHER" id="PTHR48010:SF26">
    <property type="entry name" value="LRR RECEPTOR-LIKE KINASE"/>
    <property type="match status" value="1"/>
</dbReference>
<dbReference type="InterPro" id="IPR001611">
    <property type="entry name" value="Leu-rich_rpt"/>
</dbReference>
<keyword evidence="6" id="KW-0677">Repeat</keyword>
<evidence type="ECO:0000256" key="10">
    <source>
        <dbReference type="ARBA" id="ARBA00023136"/>
    </source>
</evidence>
<evidence type="ECO:0000256" key="13">
    <source>
        <dbReference type="SAM" id="Phobius"/>
    </source>
</evidence>
<feature type="binding site" evidence="11">
    <location>
        <position position="469"/>
    </location>
    <ligand>
        <name>ATP</name>
        <dbReference type="ChEBI" id="CHEBI:30616"/>
    </ligand>
</feature>
<evidence type="ECO:0000256" key="9">
    <source>
        <dbReference type="ARBA" id="ARBA00022989"/>
    </source>
</evidence>
<name>A0ABD1L498_9FABA</name>
<keyword evidence="9 13" id="KW-1133">Transmembrane helix</keyword>
<keyword evidence="2" id="KW-0597">Phosphoprotein</keyword>
<dbReference type="Gene3D" id="1.10.510.10">
    <property type="entry name" value="Transferase(Phosphotransferase) domain 1"/>
    <property type="match status" value="1"/>
</dbReference>
<dbReference type="Gene3D" id="3.30.200.20">
    <property type="entry name" value="Phosphorylase Kinase, domain 1"/>
    <property type="match status" value="1"/>
</dbReference>
<keyword evidence="8 11" id="KW-0067">ATP-binding</keyword>
<organism evidence="15 16">
    <name type="scientific">Flemingia macrophylla</name>
    <dbReference type="NCBI Taxonomy" id="520843"/>
    <lineage>
        <taxon>Eukaryota</taxon>
        <taxon>Viridiplantae</taxon>
        <taxon>Streptophyta</taxon>
        <taxon>Embryophyta</taxon>
        <taxon>Tracheophyta</taxon>
        <taxon>Spermatophyta</taxon>
        <taxon>Magnoliopsida</taxon>
        <taxon>eudicotyledons</taxon>
        <taxon>Gunneridae</taxon>
        <taxon>Pentapetalae</taxon>
        <taxon>rosids</taxon>
        <taxon>fabids</taxon>
        <taxon>Fabales</taxon>
        <taxon>Fabaceae</taxon>
        <taxon>Papilionoideae</taxon>
        <taxon>50 kb inversion clade</taxon>
        <taxon>NPAAA clade</taxon>
        <taxon>indigoferoid/millettioid clade</taxon>
        <taxon>Phaseoleae</taxon>
        <taxon>Flemingia</taxon>
    </lineage>
</organism>
<dbReference type="SUPFAM" id="SSF55957">
    <property type="entry name" value="Phosphoglucomutase, C-terminal domain"/>
    <property type="match status" value="1"/>
</dbReference>
<dbReference type="Pfam" id="PF13855">
    <property type="entry name" value="LRR_8"/>
    <property type="match status" value="1"/>
</dbReference>
<comment type="subcellular location">
    <subcellularLocation>
        <location evidence="1">Membrane</location>
    </subcellularLocation>
</comment>
<dbReference type="SUPFAM" id="SSF52058">
    <property type="entry name" value="L domain-like"/>
    <property type="match status" value="1"/>
</dbReference>
<feature type="transmembrane region" description="Helical" evidence="13">
    <location>
        <begin position="113"/>
        <end position="130"/>
    </location>
</feature>
<dbReference type="EMBL" id="JBGMDY010000011">
    <property type="protein sequence ID" value="KAL2318343.1"/>
    <property type="molecule type" value="Genomic_DNA"/>
</dbReference>
<keyword evidence="10 13" id="KW-0472">Membrane</keyword>
<evidence type="ECO:0000256" key="12">
    <source>
        <dbReference type="SAM" id="MobiDB-lite"/>
    </source>
</evidence>
<evidence type="ECO:0000256" key="6">
    <source>
        <dbReference type="ARBA" id="ARBA00022737"/>
    </source>
</evidence>
<dbReference type="FunFam" id="3.30.200.20:FF:000307">
    <property type="entry name" value="pollen receptor-like kinase 1"/>
    <property type="match status" value="1"/>
</dbReference>
<keyword evidence="5" id="KW-0732">Signal</keyword>
<evidence type="ECO:0000256" key="2">
    <source>
        <dbReference type="ARBA" id="ARBA00022553"/>
    </source>
</evidence>
<dbReference type="Pfam" id="PF24947">
    <property type="entry name" value="PGM1_C_vert_fung"/>
    <property type="match status" value="1"/>
</dbReference>
<evidence type="ECO:0000256" key="1">
    <source>
        <dbReference type="ARBA" id="ARBA00004370"/>
    </source>
</evidence>
<keyword evidence="16" id="KW-1185">Reference proteome</keyword>
<dbReference type="Proteomes" id="UP001603857">
    <property type="component" value="Unassembled WGS sequence"/>
</dbReference>
<dbReference type="PROSITE" id="PS50011">
    <property type="entry name" value="PROTEIN_KINASE_DOM"/>
    <property type="match status" value="1"/>
</dbReference>